<proteinExistence type="predicted"/>
<organism evidence="2 3">
    <name type="scientific">Streptomyces avermitilis</name>
    <dbReference type="NCBI Taxonomy" id="33903"/>
    <lineage>
        <taxon>Bacteria</taxon>
        <taxon>Bacillati</taxon>
        <taxon>Actinomycetota</taxon>
        <taxon>Actinomycetes</taxon>
        <taxon>Kitasatosporales</taxon>
        <taxon>Streptomycetaceae</taxon>
        <taxon>Streptomyces</taxon>
    </lineage>
</organism>
<evidence type="ECO:0000256" key="1">
    <source>
        <dbReference type="SAM" id="MobiDB-lite"/>
    </source>
</evidence>
<comment type="caution">
    <text evidence="2">The sequence shown here is derived from an EMBL/GenBank/DDBJ whole genome shotgun (WGS) entry which is preliminary data.</text>
</comment>
<feature type="region of interest" description="Disordered" evidence="1">
    <location>
        <begin position="95"/>
        <end position="121"/>
    </location>
</feature>
<reference evidence="2 3" key="1">
    <citation type="submission" date="2019-04" db="EMBL/GenBank/DDBJ databases">
        <title>Draft genome sequences of Streptomyces avermitilis ATCC 31267.</title>
        <authorList>
            <person name="Komaki H."/>
            <person name="Tamura T."/>
            <person name="Hosoyama A."/>
        </authorList>
    </citation>
    <scope>NUCLEOTIDE SEQUENCE [LARGE SCALE GENOMIC DNA]</scope>
    <source>
        <strain evidence="2 3">ATCC 31267</strain>
    </source>
</reference>
<dbReference type="AlphaFoldDB" id="A0A4D4MKL2"/>
<evidence type="ECO:0000313" key="2">
    <source>
        <dbReference type="EMBL" id="GDY72175.1"/>
    </source>
</evidence>
<sequence>MSAVAAPGPAAAAASLFAGRVGGFLARRLPHLDQADATRQGVPARLTPVTWLRAFGEVVRSGLTIEETRLEPLLALRTAAGVAIVVGPALWLASPRMPRLPPSAPTPRVGPPSSAPGVRAR</sequence>
<dbReference type="Proteomes" id="UP000299211">
    <property type="component" value="Unassembled WGS sequence"/>
</dbReference>
<feature type="compositionally biased region" description="Pro residues" evidence="1">
    <location>
        <begin position="98"/>
        <end position="114"/>
    </location>
</feature>
<name>A0A4D4MKL2_STRAX</name>
<accession>A0A4D4MKL2</accession>
<dbReference type="EMBL" id="BJHY01000001">
    <property type="protein sequence ID" value="GDY72175.1"/>
    <property type="molecule type" value="Genomic_DNA"/>
</dbReference>
<gene>
    <name evidence="2" type="ORF">SAV31267_016600</name>
</gene>
<evidence type="ECO:0000313" key="3">
    <source>
        <dbReference type="Proteomes" id="UP000299211"/>
    </source>
</evidence>
<protein>
    <submittedName>
        <fullName evidence="2">Uncharacterized protein</fullName>
    </submittedName>
</protein>